<keyword evidence="1" id="KW-0732">Signal</keyword>
<gene>
    <name evidence="2" type="ORF">SAMN06265338_102485</name>
</gene>
<keyword evidence="3" id="KW-1185">Reference proteome</keyword>
<dbReference type="OrthoDB" id="7371803at2"/>
<name>A0A212R3L8_RHOAC</name>
<protein>
    <submittedName>
        <fullName evidence="2">Cu and Ag efflux protein CusF</fullName>
    </submittedName>
</protein>
<feature type="chain" id="PRO_5013098086" evidence="1">
    <location>
        <begin position="22"/>
        <end position="110"/>
    </location>
</feature>
<sequence>MQTSLFAAALSALLICGGAAAAERPVPIAQAEAGAKIFHGKGKITGVNAAAGLVAIAHEAIPGLMDAMEMQFEAKPAKILEGFKAGDAVTFTLEGKGYKLLEILHAAPGK</sequence>
<dbReference type="InterPro" id="IPR021647">
    <property type="entry name" value="CusF_Ec"/>
</dbReference>
<proteinExistence type="predicted"/>
<evidence type="ECO:0000313" key="3">
    <source>
        <dbReference type="Proteomes" id="UP000198418"/>
    </source>
</evidence>
<accession>A0A212R3L8</accession>
<reference evidence="3" key="1">
    <citation type="submission" date="2017-06" db="EMBL/GenBank/DDBJ databases">
        <authorList>
            <person name="Varghese N."/>
            <person name="Submissions S."/>
        </authorList>
    </citation>
    <scope>NUCLEOTIDE SEQUENCE [LARGE SCALE GENOMIC DNA]</scope>
    <source>
        <strain evidence="3">DSM 137</strain>
    </source>
</reference>
<organism evidence="2 3">
    <name type="scientific">Rhodoblastus acidophilus</name>
    <name type="common">Rhodopseudomonas acidophila</name>
    <dbReference type="NCBI Taxonomy" id="1074"/>
    <lineage>
        <taxon>Bacteria</taxon>
        <taxon>Pseudomonadati</taxon>
        <taxon>Pseudomonadota</taxon>
        <taxon>Alphaproteobacteria</taxon>
        <taxon>Hyphomicrobiales</taxon>
        <taxon>Rhodoblastaceae</taxon>
        <taxon>Rhodoblastus</taxon>
    </lineage>
</organism>
<feature type="signal peptide" evidence="1">
    <location>
        <begin position="1"/>
        <end position="21"/>
    </location>
</feature>
<dbReference type="EMBL" id="FYDG01000002">
    <property type="protein sequence ID" value="SNB66590.1"/>
    <property type="molecule type" value="Genomic_DNA"/>
</dbReference>
<dbReference type="Pfam" id="PF11604">
    <property type="entry name" value="CusF_Ec"/>
    <property type="match status" value="1"/>
</dbReference>
<dbReference type="Proteomes" id="UP000198418">
    <property type="component" value="Unassembled WGS sequence"/>
</dbReference>
<dbReference type="AlphaFoldDB" id="A0A212R3L8"/>
<dbReference type="RefSeq" id="WP_158255108.1">
    <property type="nucleotide sequence ID" value="NZ_FYDG01000002.1"/>
</dbReference>
<dbReference type="Gene3D" id="2.40.50.320">
    <property type="entry name" value="Copper binding periplasmic protein CusF"/>
    <property type="match status" value="1"/>
</dbReference>
<evidence type="ECO:0000313" key="2">
    <source>
        <dbReference type="EMBL" id="SNB66590.1"/>
    </source>
</evidence>
<dbReference type="InterPro" id="IPR042230">
    <property type="entry name" value="CusF_sf"/>
</dbReference>
<evidence type="ECO:0000256" key="1">
    <source>
        <dbReference type="SAM" id="SignalP"/>
    </source>
</evidence>